<evidence type="ECO:0000313" key="8">
    <source>
        <dbReference type="Proteomes" id="UP000606786"/>
    </source>
</evidence>
<reference evidence="7" key="1">
    <citation type="submission" date="2020-11" db="EMBL/GenBank/DDBJ databases">
        <authorList>
            <person name="Whitehead M."/>
        </authorList>
    </citation>
    <scope>NUCLEOTIDE SEQUENCE</scope>
    <source>
        <strain evidence="7">EGII</strain>
    </source>
</reference>
<dbReference type="Gene3D" id="3.30.710.10">
    <property type="entry name" value="Potassium Channel Kv1.1, Chain A"/>
    <property type="match status" value="1"/>
</dbReference>
<gene>
    <name evidence="7" type="ORF">CCAP1982_LOCUS192</name>
</gene>
<dbReference type="Gene3D" id="3.30.160.60">
    <property type="entry name" value="Classic Zinc Finger"/>
    <property type="match status" value="5"/>
</dbReference>
<dbReference type="PROSITE" id="PS00028">
    <property type="entry name" value="ZINC_FINGER_C2H2_1"/>
    <property type="match status" value="3"/>
</dbReference>
<keyword evidence="8" id="KW-1185">Reference proteome</keyword>
<keyword evidence="4" id="KW-0862">Zinc</keyword>
<dbReference type="GO" id="GO:0000977">
    <property type="term" value="F:RNA polymerase II transcription regulatory region sequence-specific DNA binding"/>
    <property type="evidence" value="ECO:0007669"/>
    <property type="project" value="TreeGrafter"/>
</dbReference>
<dbReference type="GO" id="GO:0005634">
    <property type="term" value="C:nucleus"/>
    <property type="evidence" value="ECO:0007669"/>
    <property type="project" value="TreeGrafter"/>
</dbReference>
<dbReference type="PANTHER" id="PTHR24409:SF434">
    <property type="entry name" value="FI01124P-RELATED"/>
    <property type="match status" value="1"/>
</dbReference>
<evidence type="ECO:0000256" key="4">
    <source>
        <dbReference type="ARBA" id="ARBA00022833"/>
    </source>
</evidence>
<evidence type="ECO:0000256" key="1">
    <source>
        <dbReference type="ARBA" id="ARBA00022723"/>
    </source>
</evidence>
<dbReference type="FunFam" id="3.30.160.60:FF:000161">
    <property type="entry name" value="Zinc finger protein 366"/>
    <property type="match status" value="1"/>
</dbReference>
<dbReference type="SUPFAM" id="SSF57667">
    <property type="entry name" value="beta-beta-alpha zinc fingers"/>
    <property type="match status" value="3"/>
</dbReference>
<keyword evidence="1" id="KW-0479">Metal-binding</keyword>
<dbReference type="OrthoDB" id="6077919at2759"/>
<comment type="caution">
    <text evidence="7">The sequence shown here is derived from an EMBL/GenBank/DDBJ whole genome shotgun (WGS) entry which is preliminary data.</text>
</comment>
<dbReference type="SMART" id="SM00355">
    <property type="entry name" value="ZnF_C2H2"/>
    <property type="match status" value="8"/>
</dbReference>
<evidence type="ECO:0000256" key="5">
    <source>
        <dbReference type="PROSITE-ProRule" id="PRU00042"/>
    </source>
</evidence>
<protein>
    <submittedName>
        <fullName evidence="7">(Mediterranean fruit fly) hypothetical protein</fullName>
    </submittedName>
</protein>
<proteinExistence type="predicted"/>
<keyword evidence="3 5" id="KW-0863">Zinc-finger</keyword>
<dbReference type="FunFam" id="3.30.160.60:FF:000303">
    <property type="entry name" value="Zinc finger protein 41"/>
    <property type="match status" value="1"/>
</dbReference>
<evidence type="ECO:0000313" key="7">
    <source>
        <dbReference type="EMBL" id="CAD6991258.1"/>
    </source>
</evidence>
<feature type="domain" description="C2H2-type" evidence="6">
    <location>
        <begin position="377"/>
        <end position="404"/>
    </location>
</feature>
<dbReference type="GO" id="GO:0000981">
    <property type="term" value="F:DNA-binding transcription factor activity, RNA polymerase II-specific"/>
    <property type="evidence" value="ECO:0007669"/>
    <property type="project" value="TreeGrafter"/>
</dbReference>
<evidence type="ECO:0000256" key="2">
    <source>
        <dbReference type="ARBA" id="ARBA00022737"/>
    </source>
</evidence>
<feature type="domain" description="C2H2-type" evidence="6">
    <location>
        <begin position="264"/>
        <end position="291"/>
    </location>
</feature>
<dbReference type="PROSITE" id="PS50157">
    <property type="entry name" value="ZINC_FINGER_C2H2_2"/>
    <property type="match status" value="6"/>
</dbReference>
<feature type="domain" description="C2H2-type" evidence="6">
    <location>
        <begin position="347"/>
        <end position="376"/>
    </location>
</feature>
<feature type="domain" description="C2H2-type" evidence="6">
    <location>
        <begin position="407"/>
        <end position="435"/>
    </location>
</feature>
<organism evidence="7 8">
    <name type="scientific">Ceratitis capitata</name>
    <name type="common">Mediterranean fruit fly</name>
    <name type="synonym">Tephritis capitata</name>
    <dbReference type="NCBI Taxonomy" id="7213"/>
    <lineage>
        <taxon>Eukaryota</taxon>
        <taxon>Metazoa</taxon>
        <taxon>Ecdysozoa</taxon>
        <taxon>Arthropoda</taxon>
        <taxon>Hexapoda</taxon>
        <taxon>Insecta</taxon>
        <taxon>Pterygota</taxon>
        <taxon>Neoptera</taxon>
        <taxon>Endopterygota</taxon>
        <taxon>Diptera</taxon>
        <taxon>Brachycera</taxon>
        <taxon>Muscomorpha</taxon>
        <taxon>Tephritoidea</taxon>
        <taxon>Tephritidae</taxon>
        <taxon>Ceratitis</taxon>
        <taxon>Ceratitis</taxon>
    </lineage>
</organism>
<dbReference type="InterPro" id="IPR036236">
    <property type="entry name" value="Znf_C2H2_sf"/>
</dbReference>
<feature type="domain" description="C2H2-type" evidence="6">
    <location>
        <begin position="320"/>
        <end position="347"/>
    </location>
</feature>
<dbReference type="GO" id="GO:0008270">
    <property type="term" value="F:zinc ion binding"/>
    <property type="evidence" value="ECO:0007669"/>
    <property type="project" value="UniProtKB-KW"/>
</dbReference>
<dbReference type="Pfam" id="PF00096">
    <property type="entry name" value="zf-C2H2"/>
    <property type="match status" value="2"/>
</dbReference>
<keyword evidence="2" id="KW-0677">Repeat</keyword>
<dbReference type="SUPFAM" id="SSF54695">
    <property type="entry name" value="POZ domain"/>
    <property type="match status" value="1"/>
</dbReference>
<name>A0A811TYN2_CERCA</name>
<dbReference type="AlphaFoldDB" id="A0A811TYN2"/>
<dbReference type="InterPro" id="IPR013087">
    <property type="entry name" value="Znf_C2H2_type"/>
</dbReference>
<accession>A0A811TYN2</accession>
<dbReference type="InterPro" id="IPR011333">
    <property type="entry name" value="SKP1/BTB/POZ_sf"/>
</dbReference>
<dbReference type="Proteomes" id="UP000606786">
    <property type="component" value="Unassembled WGS sequence"/>
</dbReference>
<sequence length="524" mass="59946">MNGALELLPTLHKPLHSKVSNYLNNQRSSGQYCDLIIELESDVAGDDSIAEYGHFCVVGAQSRFIGGPQFLQKSFQFSIHNPLKVTINNFSCAQCLHTMMEFFYEDVVSIAKDHEAHFKQLAGILAVTELMNLFDMPSAQWTPDVNDSNLTVVKEEVDIQAEEAENVKTVSEKKEGNNLCNKDLFMDPSNFFKLKNPRATNSNSKINYCIGCDFKCYRVQEMISHMSSCEPSHLTCSLCEVGFLAWRVYEAHIKHHEKNIKKPFFCLECGARFVNRAALAIHLPKHTTETPHQCQRCGKSFKWKQGLKNHMLVHNKEKKMLCDVCGYSTTHMKALKSHKLQHTGEFFKCPYPDCNHHANRKENLRIHIETHKQERPFVCEVCGCKFSQSKNLKRHALKHSAGDLNKYKCQLCSFSSHRSDKVKEHVQRVHTEKEVQLELPEIVENAFENNMCDEFNLPPLPTGDMDGKKSIQNEKLKAKEVPKKTRKRKITNLNQEKKCPVPIAPKPNADVSKIMIKNTIDNIV</sequence>
<evidence type="ECO:0000256" key="3">
    <source>
        <dbReference type="ARBA" id="ARBA00022771"/>
    </source>
</evidence>
<dbReference type="PANTHER" id="PTHR24409">
    <property type="entry name" value="ZINC FINGER PROTEIN 142"/>
    <property type="match status" value="1"/>
</dbReference>
<feature type="domain" description="C2H2-type" evidence="6">
    <location>
        <begin position="292"/>
        <end position="319"/>
    </location>
</feature>
<evidence type="ECO:0000259" key="6">
    <source>
        <dbReference type="PROSITE" id="PS50157"/>
    </source>
</evidence>
<dbReference type="EMBL" id="CAJHJT010000001">
    <property type="protein sequence ID" value="CAD6991258.1"/>
    <property type="molecule type" value="Genomic_DNA"/>
</dbReference>